<dbReference type="InterPro" id="IPR026444">
    <property type="entry name" value="Secre_tail"/>
</dbReference>
<proteinExistence type="predicted"/>
<dbReference type="Proteomes" id="UP000292372">
    <property type="component" value="Unassembled WGS sequence"/>
</dbReference>
<evidence type="ECO:0000313" key="2">
    <source>
        <dbReference type="EMBL" id="TBN16536.1"/>
    </source>
</evidence>
<dbReference type="NCBIfam" id="TIGR04183">
    <property type="entry name" value="Por_Secre_tail"/>
    <property type="match status" value="1"/>
</dbReference>
<reference evidence="2 3" key="1">
    <citation type="journal article" date="2015" name="Int. J. Syst. Evol. Microbiol.">
        <title>Hyunsoonleella pacifica sp. nov., isolated from seawater of South Pacific Gyre.</title>
        <authorList>
            <person name="Gao X."/>
            <person name="Zhang Z."/>
            <person name="Dai X."/>
            <person name="Zhang X.H."/>
        </authorList>
    </citation>
    <scope>NUCLEOTIDE SEQUENCE [LARGE SCALE GENOMIC DNA]</scope>
    <source>
        <strain evidence="2 3">SW033</strain>
    </source>
</reference>
<dbReference type="AlphaFoldDB" id="A0A4Q9FP04"/>
<dbReference type="EMBL" id="SIRS01000003">
    <property type="protein sequence ID" value="TBN16536.1"/>
    <property type="molecule type" value="Genomic_DNA"/>
</dbReference>
<sequence length="780" mass="84293">MKKITLILLLLLGVSFSYGQTILAKEDIAIIGVNTDNEDFTFLLRVGITAGTQIYFSDNEVNATGTGLQDLNEGVVLFTAATDYTCGTIISFLQNNAEFTSVSGLFMLNNSGDQVLAFQGFDVTTRNWTTFLHANTDPPITLPVGFTSADIVDGNRDNREYIGGTSDPSWTDLNTFANYNHGNNYSGVTLSTSPFICTTCSGSTVTWIAGAWLPISGPNLSTPVIIADNFDTTIDGSFSACSLTINININLNVNNGDYVEVQNDVTVDGELFVQSQGNFVQNSDTASFTDNSTNGVQVLKGKTFPRKFSYTYWSSPIVDETIEQVFSTVQGDRRFSFNAANFVDVQQEDGNSGVFNPGSDDIDDNGDDWQIASGTMQPGVGYAAIASQLGPAFPRTESFTFTGEFNNGTIQVPLVNNSGGAYNDWNFIGNPYPCAIDADEFLSVNSALVGALYFWDQATPESDTAGGSQGQNFSVDDYATYNGTMGIGARAGTGAQPNGFVASCQGFFVEALTAGNVTFNNSMRTTTNDNSQFFKNVNSKNNSSSSSFNKLWVNLTTDNGVFSQIGVGYVTGATDFNDGVYYDAKRIISSGNAAILYSTIENDTDKFAIQGKAISSLDSNENIRLGLSTNIEVATVYTLSIAQFEGNFIANNSVYLKDNLTNTIHNLSDDGDYSFTSEVGEFNDRFEIAFNADALSNDGFELNTNAIKIIQLENEAIQFTTEVSTFTSISVFDLLGRTLYKLNASSNDETYNLNTLKSSVYIATIELANGSTLSKKFIKK</sequence>
<dbReference type="OrthoDB" id="1652165at2"/>
<comment type="caution">
    <text evidence="2">The sequence shown here is derived from an EMBL/GenBank/DDBJ whole genome shotgun (WGS) entry which is preliminary data.</text>
</comment>
<organism evidence="2 3">
    <name type="scientific">Hyunsoonleella pacifica</name>
    <dbReference type="NCBI Taxonomy" id="1080224"/>
    <lineage>
        <taxon>Bacteria</taxon>
        <taxon>Pseudomonadati</taxon>
        <taxon>Bacteroidota</taxon>
        <taxon>Flavobacteriia</taxon>
        <taxon>Flavobacteriales</taxon>
        <taxon>Flavobacteriaceae</taxon>
    </lineage>
</organism>
<evidence type="ECO:0000313" key="3">
    <source>
        <dbReference type="Proteomes" id="UP000292372"/>
    </source>
</evidence>
<accession>A0A4Q9FP04</accession>
<evidence type="ECO:0000256" key="1">
    <source>
        <dbReference type="ARBA" id="ARBA00022729"/>
    </source>
</evidence>
<name>A0A4Q9FP04_9FLAO</name>
<gene>
    <name evidence="2" type="ORF">EYD46_07815</name>
</gene>
<dbReference type="RefSeq" id="WP_130936517.1">
    <property type="nucleotide sequence ID" value="NZ_BMEE01000002.1"/>
</dbReference>
<keyword evidence="3" id="KW-1185">Reference proteome</keyword>
<keyword evidence="1" id="KW-0732">Signal</keyword>
<protein>
    <submittedName>
        <fullName evidence="2">T9SS type A sorting domain-containing protein</fullName>
    </submittedName>
</protein>